<dbReference type="Pfam" id="PF04453">
    <property type="entry name" value="LptD"/>
    <property type="match status" value="1"/>
</dbReference>
<evidence type="ECO:0000313" key="3">
    <source>
        <dbReference type="EMBL" id="MEM5500539.1"/>
    </source>
</evidence>
<comment type="function">
    <text evidence="1">Involved in the assembly of lipopolysaccharide (LPS) at the surface of the outer membrane.</text>
</comment>
<keyword evidence="1" id="KW-0472">Membrane</keyword>
<comment type="subcellular location">
    <subcellularLocation>
        <location evidence="1">Cell outer membrane</location>
    </subcellularLocation>
</comment>
<evidence type="ECO:0000259" key="2">
    <source>
        <dbReference type="Pfam" id="PF04453"/>
    </source>
</evidence>
<sequence length="793" mass="87923" precursor="true">MRVVDQRLINQGEKRSYGAWRQAAALSCASVLAIAAAMTTPALAQSGEQVGGFTNPSADAQLLLQADELVYDNDNQTITAQGGVRIDYDGTILIAKRVIYQETGGRLIAVGDVEILQPDGTRTFADEIDITDDFRDGFVNSLRVVTTDETRFAAESATRQNGEVTTFNNGIYTACNECVSKESRPLWQIKAKKIIWNGEEKTVRFERATFEFIGIPLAKIPVFTTADPSIKRKTGFLIPSFKNSEELGFGLRVPYFINLAPNRDLTLAATGYTKQGFLGEAEYRHRLENGVFTLKTAGIHQFDPDSFNSGYVDSTVVNRGMVGTTGRFKINPRWAFGWNGMLQTDANFSRTYAIEGYDGSTFQNNIYLTGLGERSYFDARTIYYDYQTSSTASRSEFEQAIVLPSVDYNYTLENPVAGGELSFNMFSRYLKRKEEDARFGGDTTRSNFATPGVNADTFSLTAETEWKRTFITDGGLMITPLLHAQSNFTNLEDRTSGDLSATDANLGGSDSYYRGMVTAGLEVRYPILFSTSSATHILEPIAQIYARPDESQIGLLPNEDAQSLVFDANSLFARDKFSGYDRMEGGTRANLGVRYTGTFDNGWGVKAIFGQSYHLAGLNSFAQADTFNTGADSGLETARSDYVGAVSFTNGSNYSFDVGARFDEKDFDVRRADLAANYTGNRIKWRVGYAFIGSQPTYNYVSDRHEVSTAASYEFAPNWTVYGGATYDIENSFLDRYTVGIGYDCDCFKMRASYSEDRSTNTDTITKQYQLFLSFRTLGDFGLNSDEFSASQK</sequence>
<feature type="domain" description="LptD C-terminal" evidence="2">
    <location>
        <begin position="318"/>
        <end position="719"/>
    </location>
</feature>
<dbReference type="InterPro" id="IPR020889">
    <property type="entry name" value="LipoPS_assembly_LptD"/>
</dbReference>
<dbReference type="InterPro" id="IPR007543">
    <property type="entry name" value="LptD_C"/>
</dbReference>
<dbReference type="Proteomes" id="UP001477870">
    <property type="component" value="Unassembled WGS sequence"/>
</dbReference>
<comment type="caution">
    <text evidence="3">The sequence shown here is derived from an EMBL/GenBank/DDBJ whole genome shotgun (WGS) entry which is preliminary data.</text>
</comment>
<name>A0ABU9T335_9HYPH</name>
<dbReference type="HAMAP" id="MF_01411">
    <property type="entry name" value="LPS_assembly_LptD"/>
    <property type="match status" value="1"/>
</dbReference>
<reference evidence="3 4" key="1">
    <citation type="submission" date="2024-03" db="EMBL/GenBank/DDBJ databases">
        <title>Community enrichment and isolation of bacterial strains for fucoidan degradation.</title>
        <authorList>
            <person name="Sichert A."/>
        </authorList>
    </citation>
    <scope>NUCLEOTIDE SEQUENCE [LARGE SCALE GENOMIC DNA]</scope>
    <source>
        <strain evidence="3 4">AS62</strain>
    </source>
</reference>
<organism evidence="3 4">
    <name type="scientific">Ahrensia kielensis</name>
    <dbReference type="NCBI Taxonomy" id="76980"/>
    <lineage>
        <taxon>Bacteria</taxon>
        <taxon>Pseudomonadati</taxon>
        <taxon>Pseudomonadota</taxon>
        <taxon>Alphaproteobacteria</taxon>
        <taxon>Hyphomicrobiales</taxon>
        <taxon>Ahrensiaceae</taxon>
        <taxon>Ahrensia</taxon>
    </lineage>
</organism>
<evidence type="ECO:0000313" key="4">
    <source>
        <dbReference type="Proteomes" id="UP001477870"/>
    </source>
</evidence>
<dbReference type="PANTHER" id="PTHR30189:SF1">
    <property type="entry name" value="LPS-ASSEMBLY PROTEIN LPTD"/>
    <property type="match status" value="1"/>
</dbReference>
<dbReference type="RefSeq" id="WP_342847386.1">
    <property type="nucleotide sequence ID" value="NZ_JBBMQO010000002.1"/>
</dbReference>
<keyword evidence="4" id="KW-1185">Reference proteome</keyword>
<keyword evidence="1" id="KW-0998">Cell outer membrane</keyword>
<protein>
    <recommendedName>
        <fullName evidence="1">LPS-assembly protein LptD</fullName>
    </recommendedName>
</protein>
<proteinExistence type="inferred from homology"/>
<accession>A0ABU9T335</accession>
<dbReference type="PANTHER" id="PTHR30189">
    <property type="entry name" value="LPS-ASSEMBLY PROTEIN"/>
    <property type="match status" value="1"/>
</dbReference>
<comment type="similarity">
    <text evidence="1">Belongs to the LptD family.</text>
</comment>
<feature type="signal peptide" evidence="1">
    <location>
        <begin position="1"/>
        <end position="44"/>
    </location>
</feature>
<comment type="caution">
    <text evidence="1">Lacks conserved residue(s) required for the propagation of feature annotation.</text>
</comment>
<evidence type="ECO:0000256" key="1">
    <source>
        <dbReference type="HAMAP-Rule" id="MF_01411"/>
    </source>
</evidence>
<feature type="chain" id="PRO_5044929747" description="LPS-assembly protein LptD" evidence="1">
    <location>
        <begin position="45"/>
        <end position="793"/>
    </location>
</feature>
<comment type="subunit">
    <text evidence="1">Component of the lipopolysaccharide transport and assembly complex.</text>
</comment>
<dbReference type="InterPro" id="IPR050218">
    <property type="entry name" value="LptD"/>
</dbReference>
<dbReference type="EMBL" id="JBBMQO010000002">
    <property type="protein sequence ID" value="MEM5500539.1"/>
    <property type="molecule type" value="Genomic_DNA"/>
</dbReference>
<gene>
    <name evidence="1" type="primary">lptD</name>
    <name evidence="3" type="ORF">WNY59_02945</name>
</gene>
<keyword evidence="1" id="KW-0732">Signal</keyword>